<dbReference type="InterPro" id="IPR026960">
    <property type="entry name" value="RVT-Znf"/>
</dbReference>
<reference evidence="2" key="4">
    <citation type="submission" date="2019-03" db="UniProtKB">
        <authorList>
            <consortium name="EnsemblPlants"/>
        </authorList>
    </citation>
    <scope>IDENTIFICATION</scope>
</reference>
<feature type="domain" description="Reverse transcriptase zinc-binding" evidence="1">
    <location>
        <begin position="2"/>
        <end position="42"/>
    </location>
</feature>
<evidence type="ECO:0000313" key="3">
    <source>
        <dbReference type="Proteomes" id="UP000015105"/>
    </source>
</evidence>
<reference evidence="3" key="2">
    <citation type="journal article" date="2017" name="Nat. Plants">
        <title>The Aegilops tauschii genome reveals multiple impacts of transposons.</title>
        <authorList>
            <person name="Zhao G."/>
            <person name="Zou C."/>
            <person name="Li K."/>
            <person name="Wang K."/>
            <person name="Li T."/>
            <person name="Gao L."/>
            <person name="Zhang X."/>
            <person name="Wang H."/>
            <person name="Yang Z."/>
            <person name="Liu X."/>
            <person name="Jiang W."/>
            <person name="Mao L."/>
            <person name="Kong X."/>
            <person name="Jiao Y."/>
            <person name="Jia J."/>
        </authorList>
    </citation>
    <scope>NUCLEOTIDE SEQUENCE [LARGE SCALE GENOMIC DNA]</scope>
    <source>
        <strain evidence="3">cv. AL8/78</strain>
    </source>
</reference>
<organism evidence="2 3">
    <name type="scientific">Aegilops tauschii subsp. strangulata</name>
    <name type="common">Goatgrass</name>
    <dbReference type="NCBI Taxonomy" id="200361"/>
    <lineage>
        <taxon>Eukaryota</taxon>
        <taxon>Viridiplantae</taxon>
        <taxon>Streptophyta</taxon>
        <taxon>Embryophyta</taxon>
        <taxon>Tracheophyta</taxon>
        <taxon>Spermatophyta</taxon>
        <taxon>Magnoliopsida</taxon>
        <taxon>Liliopsida</taxon>
        <taxon>Poales</taxon>
        <taxon>Poaceae</taxon>
        <taxon>BOP clade</taxon>
        <taxon>Pooideae</taxon>
        <taxon>Triticodae</taxon>
        <taxon>Triticeae</taxon>
        <taxon>Triticinae</taxon>
        <taxon>Aegilops</taxon>
    </lineage>
</organism>
<reference evidence="2" key="5">
    <citation type="journal article" date="2021" name="G3 (Bethesda)">
        <title>Aegilops tauschii genome assembly Aet v5.0 features greater sequence contiguity and improved annotation.</title>
        <authorList>
            <person name="Wang L."/>
            <person name="Zhu T."/>
            <person name="Rodriguez J.C."/>
            <person name="Deal K.R."/>
            <person name="Dubcovsky J."/>
            <person name="McGuire P.E."/>
            <person name="Lux T."/>
            <person name="Spannagl M."/>
            <person name="Mayer K.F.X."/>
            <person name="Baldrich P."/>
            <person name="Meyers B.C."/>
            <person name="Huo N."/>
            <person name="Gu Y.Q."/>
            <person name="Zhou H."/>
            <person name="Devos K.M."/>
            <person name="Bennetzen J.L."/>
            <person name="Unver T."/>
            <person name="Budak H."/>
            <person name="Gulick P.J."/>
            <person name="Galiba G."/>
            <person name="Kalapos B."/>
            <person name="Nelson D.R."/>
            <person name="Li P."/>
            <person name="You F.M."/>
            <person name="Luo M.C."/>
            <person name="Dvorak J."/>
        </authorList>
    </citation>
    <scope>NUCLEOTIDE SEQUENCE [LARGE SCALE GENOMIC DNA]</scope>
    <source>
        <strain evidence="2">cv. AL8/78</strain>
    </source>
</reference>
<accession>A0A453S0D5</accession>
<dbReference type="EnsemblPlants" id="AET7Gv20777900.1">
    <property type="protein sequence ID" value="AET7Gv20777900.1"/>
    <property type="gene ID" value="AET7Gv20777900"/>
</dbReference>
<dbReference type="Proteomes" id="UP000015105">
    <property type="component" value="Chromosome 7D"/>
</dbReference>
<proteinExistence type="predicted"/>
<evidence type="ECO:0000259" key="1">
    <source>
        <dbReference type="Pfam" id="PF13966"/>
    </source>
</evidence>
<reference evidence="3" key="1">
    <citation type="journal article" date="2014" name="Science">
        <title>Ancient hybridizations among the ancestral genomes of bread wheat.</title>
        <authorList>
            <consortium name="International Wheat Genome Sequencing Consortium,"/>
            <person name="Marcussen T."/>
            <person name="Sandve S.R."/>
            <person name="Heier L."/>
            <person name="Spannagl M."/>
            <person name="Pfeifer M."/>
            <person name="Jakobsen K.S."/>
            <person name="Wulff B.B."/>
            <person name="Steuernagel B."/>
            <person name="Mayer K.F."/>
            <person name="Olsen O.A."/>
        </authorList>
    </citation>
    <scope>NUCLEOTIDE SEQUENCE [LARGE SCALE GENOMIC DNA]</scope>
    <source>
        <strain evidence="3">cv. AL8/78</strain>
    </source>
</reference>
<protein>
    <recommendedName>
        <fullName evidence="1">Reverse transcriptase zinc-binding domain-containing protein</fullName>
    </recommendedName>
</protein>
<keyword evidence="3" id="KW-1185">Reference proteome</keyword>
<dbReference type="Gramene" id="AET7Gv20777900.1">
    <property type="protein sequence ID" value="AET7Gv20777900.1"/>
    <property type="gene ID" value="AET7Gv20777900"/>
</dbReference>
<reference evidence="2" key="3">
    <citation type="journal article" date="2017" name="Nature">
        <title>Genome sequence of the progenitor of the wheat D genome Aegilops tauschii.</title>
        <authorList>
            <person name="Luo M.C."/>
            <person name="Gu Y.Q."/>
            <person name="Puiu D."/>
            <person name="Wang H."/>
            <person name="Twardziok S.O."/>
            <person name="Deal K.R."/>
            <person name="Huo N."/>
            <person name="Zhu T."/>
            <person name="Wang L."/>
            <person name="Wang Y."/>
            <person name="McGuire P.E."/>
            <person name="Liu S."/>
            <person name="Long H."/>
            <person name="Ramasamy R.K."/>
            <person name="Rodriguez J.C."/>
            <person name="Van S.L."/>
            <person name="Yuan L."/>
            <person name="Wang Z."/>
            <person name="Xia Z."/>
            <person name="Xiao L."/>
            <person name="Anderson O.D."/>
            <person name="Ouyang S."/>
            <person name="Liang Y."/>
            <person name="Zimin A.V."/>
            <person name="Pertea G."/>
            <person name="Qi P."/>
            <person name="Bennetzen J.L."/>
            <person name="Dai X."/>
            <person name="Dawson M.W."/>
            <person name="Muller H.G."/>
            <person name="Kugler K."/>
            <person name="Rivarola-Duarte L."/>
            <person name="Spannagl M."/>
            <person name="Mayer K.F.X."/>
            <person name="Lu F.H."/>
            <person name="Bevan M.W."/>
            <person name="Leroy P."/>
            <person name="Li P."/>
            <person name="You F.M."/>
            <person name="Sun Q."/>
            <person name="Liu Z."/>
            <person name="Lyons E."/>
            <person name="Wicker T."/>
            <person name="Salzberg S.L."/>
            <person name="Devos K.M."/>
            <person name="Dvorak J."/>
        </authorList>
    </citation>
    <scope>NUCLEOTIDE SEQUENCE [LARGE SCALE GENOMIC DNA]</scope>
    <source>
        <strain evidence="2">cv. AL8/78</strain>
    </source>
</reference>
<evidence type="ECO:0000313" key="2">
    <source>
        <dbReference type="EnsemblPlants" id="AET7Gv20777900.1"/>
    </source>
</evidence>
<dbReference type="Pfam" id="PF13966">
    <property type="entry name" value="zf-RVT"/>
    <property type="match status" value="1"/>
</dbReference>
<sequence>VILTEDNLLKRHWVGSARCCFCDQDETIQHLFLDCPLAKLLWRTVHIAFNIIPPVNIESLFGMWLAGVDHITVSRIRIGICALIWAI</sequence>
<name>A0A453S0D5_AEGTS</name>
<dbReference type="AlphaFoldDB" id="A0A453S0D5"/>